<dbReference type="Proteomes" id="UP000828390">
    <property type="component" value="Unassembled WGS sequence"/>
</dbReference>
<evidence type="ECO:0000313" key="1">
    <source>
        <dbReference type="EMBL" id="KAH3719847.1"/>
    </source>
</evidence>
<sequence length="55" mass="6284">MLAEEIIRDLGLATQVMKAQKHALTNQCTLKLSSTYVIVMKRILYKDIMWNGSQS</sequence>
<proteinExistence type="predicted"/>
<protein>
    <submittedName>
        <fullName evidence="1">Uncharacterized protein</fullName>
    </submittedName>
</protein>
<dbReference type="EMBL" id="JAIWYP010000013">
    <property type="protein sequence ID" value="KAH3719847.1"/>
    <property type="molecule type" value="Genomic_DNA"/>
</dbReference>
<dbReference type="AlphaFoldDB" id="A0A9D4C981"/>
<reference evidence="1" key="2">
    <citation type="submission" date="2020-11" db="EMBL/GenBank/DDBJ databases">
        <authorList>
            <person name="McCartney M.A."/>
            <person name="Auch B."/>
            <person name="Kono T."/>
            <person name="Mallez S."/>
            <person name="Becker A."/>
            <person name="Gohl D.M."/>
            <person name="Silverstein K.A.T."/>
            <person name="Koren S."/>
            <person name="Bechman K.B."/>
            <person name="Herman A."/>
            <person name="Abrahante J.E."/>
            <person name="Garbe J."/>
        </authorList>
    </citation>
    <scope>NUCLEOTIDE SEQUENCE</scope>
    <source>
        <strain evidence="1">Duluth1</strain>
        <tissue evidence="1">Whole animal</tissue>
    </source>
</reference>
<accession>A0A9D4C981</accession>
<name>A0A9D4C981_DREPO</name>
<organism evidence="1 2">
    <name type="scientific">Dreissena polymorpha</name>
    <name type="common">Zebra mussel</name>
    <name type="synonym">Mytilus polymorpha</name>
    <dbReference type="NCBI Taxonomy" id="45954"/>
    <lineage>
        <taxon>Eukaryota</taxon>
        <taxon>Metazoa</taxon>
        <taxon>Spiralia</taxon>
        <taxon>Lophotrochozoa</taxon>
        <taxon>Mollusca</taxon>
        <taxon>Bivalvia</taxon>
        <taxon>Autobranchia</taxon>
        <taxon>Heteroconchia</taxon>
        <taxon>Euheterodonta</taxon>
        <taxon>Imparidentia</taxon>
        <taxon>Neoheterodontei</taxon>
        <taxon>Myida</taxon>
        <taxon>Dreissenoidea</taxon>
        <taxon>Dreissenidae</taxon>
        <taxon>Dreissena</taxon>
    </lineage>
</organism>
<gene>
    <name evidence="1" type="ORF">DPMN_062731</name>
</gene>
<keyword evidence="2" id="KW-1185">Reference proteome</keyword>
<evidence type="ECO:0000313" key="2">
    <source>
        <dbReference type="Proteomes" id="UP000828390"/>
    </source>
</evidence>
<reference evidence="1" key="1">
    <citation type="journal article" date="2019" name="bioRxiv">
        <title>The Genome of the Zebra Mussel, Dreissena polymorpha: A Resource for Invasive Species Research.</title>
        <authorList>
            <person name="McCartney M.A."/>
            <person name="Auch B."/>
            <person name="Kono T."/>
            <person name="Mallez S."/>
            <person name="Zhang Y."/>
            <person name="Obille A."/>
            <person name="Becker A."/>
            <person name="Abrahante J.E."/>
            <person name="Garbe J."/>
            <person name="Badalamenti J.P."/>
            <person name="Herman A."/>
            <person name="Mangelson H."/>
            <person name="Liachko I."/>
            <person name="Sullivan S."/>
            <person name="Sone E.D."/>
            <person name="Koren S."/>
            <person name="Silverstein K.A.T."/>
            <person name="Beckman K.B."/>
            <person name="Gohl D.M."/>
        </authorList>
    </citation>
    <scope>NUCLEOTIDE SEQUENCE</scope>
    <source>
        <strain evidence="1">Duluth1</strain>
        <tissue evidence="1">Whole animal</tissue>
    </source>
</reference>
<comment type="caution">
    <text evidence="1">The sequence shown here is derived from an EMBL/GenBank/DDBJ whole genome shotgun (WGS) entry which is preliminary data.</text>
</comment>